<keyword evidence="3" id="KW-0106">Calcium</keyword>
<feature type="domain" description="Calx-beta" evidence="7">
    <location>
        <begin position="1529"/>
        <end position="1632"/>
    </location>
</feature>
<evidence type="ECO:0000256" key="3">
    <source>
        <dbReference type="ARBA" id="ARBA00022837"/>
    </source>
</evidence>
<dbReference type="GO" id="GO:0016020">
    <property type="term" value="C:membrane"/>
    <property type="evidence" value="ECO:0007669"/>
    <property type="project" value="InterPro"/>
</dbReference>
<keyword evidence="6" id="KW-0812">Transmembrane</keyword>
<dbReference type="PANTHER" id="PTHR11878:SF65">
    <property type="entry name" value="NA_CA-EXCHANGE PROTEIN, ISOFORM G"/>
    <property type="match status" value="1"/>
</dbReference>
<dbReference type="PANTHER" id="PTHR11878">
    <property type="entry name" value="SODIUM/CALCIUM EXCHANGER"/>
    <property type="match status" value="1"/>
</dbReference>
<evidence type="ECO:0000256" key="4">
    <source>
        <dbReference type="ARBA" id="ARBA00023065"/>
    </source>
</evidence>
<dbReference type="STRING" id="40754.THII_0506"/>
<keyword evidence="6" id="KW-0472">Membrane</keyword>
<dbReference type="InterPro" id="IPR038081">
    <property type="entry name" value="CalX-like_sf"/>
</dbReference>
<dbReference type="GO" id="GO:0007229">
    <property type="term" value="P:integrin-mediated signaling pathway"/>
    <property type="evidence" value="ECO:0007669"/>
    <property type="project" value="UniProtKB-KW"/>
</dbReference>
<dbReference type="Proteomes" id="UP000031623">
    <property type="component" value="Chromosome"/>
</dbReference>
<feature type="domain" description="Calx-beta" evidence="7">
    <location>
        <begin position="1669"/>
        <end position="1778"/>
    </location>
</feature>
<dbReference type="SUPFAM" id="SSF141072">
    <property type="entry name" value="CalX-like"/>
    <property type="match status" value="3"/>
</dbReference>
<dbReference type="SMART" id="SM00237">
    <property type="entry name" value="Calx_beta"/>
    <property type="match status" value="3"/>
</dbReference>
<dbReference type="NCBIfam" id="TIGR04214">
    <property type="entry name" value="CSLREA_Nterm"/>
    <property type="match status" value="1"/>
</dbReference>
<evidence type="ECO:0000256" key="2">
    <source>
        <dbReference type="ARBA" id="ARBA00022737"/>
    </source>
</evidence>
<dbReference type="InterPro" id="IPR051171">
    <property type="entry name" value="CaCA"/>
</dbReference>
<dbReference type="Gene3D" id="2.60.40.2030">
    <property type="match status" value="3"/>
</dbReference>
<sequence>MRLLGEGTIHDHFITSTYQLILSNLNLLLRFILVLGILLLFATNEVAAITVDTTADDSITNGNCTLREAIQSVTTTTKVDGCIYDNNIINFDSNLAGQTISFMFTDPSDSFSRLVINTDLTIDGPNITLDGGNQRVLAVASGKTVNLIGMTITNTIGSSTAINYGGNIHNSGVLTITNCLLKNGKANYKGGAIYNASGASLTLYNSTLYNNQVLTSSANTGGGGIYNDGGTLTIINSTISTNKVMASGGVATANHGGGIHNNSGTLTIESSTITYNSVTSAKQGGGIYVVGGTVTVKNSIIAGNSGTANYKDCKGTITSKGYNLIGATTGCPKNGTGDISFSDSITNLFDPFPSLVNGVHPLKPSSGNSALNAVPNGINGCGTPPFDYDQLGTSRPYPQGGNCDIGAYEMAPIIYHQIGVNPAAKKENLAGEKAFVITRYGGAINCATDIDYLVTGTATLDSSPTTLNTDYKISALSLNTTPLNSNSGFFSLVSQDLSILKTSIYPDNDLETDENIVVTLSNPRLSSNVSSECQNILNFFGGTSALQFLLSDGTPFNNISATFTIINDEIDNIAPSINSVTITDPNPHTSLDIVNGITIEFSEAVNHFDLNELTLTCGSNNVPLTTVPTLTPDSSGKIWILSNLASLTATACDYELTVAIGDITDLAGNSLSSGKNITWQKLAPTFSLFITKSGSGSGTITGDGINCGTTCNNSYSSGTSINLTVTPDSNSIFTGWSGTDCSSSFTLNADMTCTATFDPKPPSTVALTILKVGTGSGTITGDGIDCGTTCSNSYSSGTSLNLTVTPDSNSIFAGWSGTDCSSSVTLNADMTCTATFDPKPPPGTAALTILKAGTGSGSVSINGSACGNPCSQTYSMGETIALIATPDANSVFAGWSGINCSPSVTINTDMICTATFNSNSTSPSTAILTVTKAGTGSGTISGIGINCNNTCSYTYPHGSTVILTPIPDANSVFAGWSGIDCAVPFTVTISPIMVTINSTNITCIATFNSNSVPPSTAILTVTKAGTGSGTISGIGINCNNTCSYTYPQGSTVILTPIPDANSVFAGWSGIDCLVPFAIDLTKRMVIIHSTNITCIATFNSNSIPPSTAILTVTKAGTGNGTISGNGIHCGNTCSYTYSQGTAVTLTATPDGNSTFTGWSGTACGSTFTITTSMNCTATFDKKIADIPPTPPLPQTMTLTLSRQGNGQGEFEFSQNPQKTICDAKLTQCTYQFPTATWVTVTAKVDSHSTFKGWSGVNPKCSQNKGEQLEFFMSENYSCGAEFERQPPVLTLVTVGNGQILTSASGNPIPCETGQCFQVAVNSEVTLTPQAGNGFHFDKWSGDPDCQAGQVKMDIDKICVANFSDTPPVQLVLAYDHNQGQIVLTPTGENCGEHCQRYHSGTQVTLTVQPQPGFQLASWAGDCGNQTQATFGMTLDKNFHCGVNFTTTSPPNPSQPILSTLTIALAGSGTGTITSIPPGINCGIDCTESYQTGTRVTLIATPTSNSAVVNWSESCLSGQVSLEADKTCQVTFELAKEEKPSLSSIQFAMPQYQVNENGQGKALVLVTRSGSKAGTIGVDFTTVNGTALANSDYTPVSGKLTWSNGDTTQKTITVPILQDDLTEGAETFVIQLSNLTGEAQLGTYSQTVVTIVDTPHTNNSEPTESTGSDNVLPSPPFPPETPAGRIQFAAPIHEITEQDTLYPLEGFIKIPVFRLEGSQGEVAITYSTQNETAIAGKDYQQSEGQIMWANGETGEKNIIVDGWDNQLPEEAKSFRLILSNPTHGAVLGEYPSISVLITDDDGSKVGFSPNNNYLAFEGNQQAKITVSRSNSSLGEVTLRYTTIDGIAKAGENYVATSGILTWGDGEHPDQTIHIPLLSSLNEVGNKTFQLSLFAPTGKVTLATPSTVSVTIMTSKPNLCELSGNIVDCLIIREKDSPILENIHITSRGALIGSRLAGQIQNAGWLQNTLLMPNTTVIGGQVSGILSGLPEQPVTAWLRQVEVVAGTTLKYVGIGEGTQVNDQTNLGEGVCFEANALIPNQTLSNLLGYTEQAVLGQRAVKLNRDVLCQSAIGGLLGAINDLPQLKNLGWEVTQDPITGVLNLARGDLHFAALPLQVKQVLTEEMVDELPLGITFPTHGEVIFHTHTGRKISAYPVTQAPLTLQAQLRQLGLNAVNLLANGNIEVPLVDGLYFVARADLVAKRVSSAMPIGLNYTTRPISLVFADQSGNHWQQMLYPAAAYPEMLDKLADSSSTTQLTHTGQIKIRHEGDWYEGTLDYLVTPNQQPRTNNLQLINTDDLNGDGCNDSWVYYPTGEKQALLSICSKR</sequence>
<accession>A0A090AB78</accession>
<dbReference type="KEGG" id="tig:THII_0506"/>
<dbReference type="OrthoDB" id="5621937at2"/>
<proteinExistence type="predicted"/>
<gene>
    <name evidence="8" type="ORF">THII_0506</name>
</gene>
<dbReference type="InterPro" id="IPR044060">
    <property type="entry name" value="Bacterial_rp_domain"/>
</dbReference>
<keyword evidence="2" id="KW-0677">Repeat</keyword>
<evidence type="ECO:0000313" key="9">
    <source>
        <dbReference type="Proteomes" id="UP000031623"/>
    </source>
</evidence>
<evidence type="ECO:0000259" key="7">
    <source>
        <dbReference type="SMART" id="SM00237"/>
    </source>
</evidence>
<evidence type="ECO:0000256" key="6">
    <source>
        <dbReference type="SAM" id="Phobius"/>
    </source>
</evidence>
<dbReference type="EMBL" id="AP014633">
    <property type="protein sequence ID" value="BAP54803.1"/>
    <property type="molecule type" value="Genomic_DNA"/>
</dbReference>
<dbReference type="HOGENOM" id="CLU_229935_0_0_6"/>
<organism evidence="8 9">
    <name type="scientific">Thioploca ingrica</name>
    <dbReference type="NCBI Taxonomy" id="40754"/>
    <lineage>
        <taxon>Bacteria</taxon>
        <taxon>Pseudomonadati</taxon>
        <taxon>Pseudomonadota</taxon>
        <taxon>Gammaproteobacteria</taxon>
        <taxon>Thiotrichales</taxon>
        <taxon>Thiotrichaceae</taxon>
        <taxon>Thioploca</taxon>
    </lineage>
</organism>
<keyword evidence="8" id="KW-0401">Integrin</keyword>
<keyword evidence="6" id="KW-1133">Transmembrane helix</keyword>
<feature type="compositionally biased region" description="Polar residues" evidence="5">
    <location>
        <begin position="1653"/>
        <end position="1670"/>
    </location>
</feature>
<protein>
    <submittedName>
        <fullName evidence="8">Na-Ca exchanger/integrin-beta4</fullName>
    </submittedName>
</protein>
<feature type="region of interest" description="Disordered" evidence="5">
    <location>
        <begin position="1653"/>
        <end position="1672"/>
    </location>
</feature>
<dbReference type="InterPro" id="IPR026457">
    <property type="entry name" value="CSLREA_Nterm"/>
</dbReference>
<reference evidence="8" key="1">
    <citation type="journal article" date="2014" name="ISME J.">
        <title>Ecophysiology of Thioploca ingrica as revealed by the complete genome sequence supplemented with proteomic evidence.</title>
        <authorList>
            <person name="Kojima H."/>
            <person name="Ogura Y."/>
            <person name="Yamamoto N."/>
            <person name="Togashi T."/>
            <person name="Mori H."/>
            <person name="Watanabe T."/>
            <person name="Nemoto F."/>
            <person name="Kurokawa K."/>
            <person name="Hayashi T."/>
            <person name="Fukui M."/>
        </authorList>
    </citation>
    <scope>NUCLEOTIDE SEQUENCE [LARGE SCALE GENOMIC DNA]</scope>
</reference>
<keyword evidence="9" id="KW-1185">Reference proteome</keyword>
<dbReference type="InterPro" id="IPR003644">
    <property type="entry name" value="Calx_beta"/>
</dbReference>
<feature type="domain" description="Calx-beta" evidence="7">
    <location>
        <begin position="1792"/>
        <end position="1892"/>
    </location>
</feature>
<feature type="transmembrane region" description="Helical" evidence="6">
    <location>
        <begin position="21"/>
        <end position="42"/>
    </location>
</feature>
<keyword evidence="4" id="KW-0406">Ion transport</keyword>
<dbReference type="Pfam" id="PF03160">
    <property type="entry name" value="Calx-beta"/>
    <property type="match status" value="2"/>
</dbReference>
<dbReference type="InterPro" id="IPR011050">
    <property type="entry name" value="Pectin_lyase_fold/virulence"/>
</dbReference>
<keyword evidence="1" id="KW-0732">Signal</keyword>
<name>A0A090AB78_9GAMM</name>
<keyword evidence="4" id="KW-0813">Transport</keyword>
<evidence type="ECO:0000256" key="5">
    <source>
        <dbReference type="SAM" id="MobiDB-lite"/>
    </source>
</evidence>
<dbReference type="GO" id="GO:0030001">
    <property type="term" value="P:metal ion transport"/>
    <property type="evidence" value="ECO:0007669"/>
    <property type="project" value="TreeGrafter"/>
</dbReference>
<dbReference type="SUPFAM" id="SSF51126">
    <property type="entry name" value="Pectin lyase-like"/>
    <property type="match status" value="1"/>
</dbReference>
<evidence type="ECO:0000313" key="8">
    <source>
        <dbReference type="EMBL" id="BAP54803.1"/>
    </source>
</evidence>
<dbReference type="Pfam" id="PF18998">
    <property type="entry name" value="Flg_new_2"/>
    <property type="match status" value="8"/>
</dbReference>
<evidence type="ECO:0000256" key="1">
    <source>
        <dbReference type="ARBA" id="ARBA00022729"/>
    </source>
</evidence>